<organism evidence="1 2">
    <name type="scientific">Zalaria obscura</name>
    <dbReference type="NCBI Taxonomy" id="2024903"/>
    <lineage>
        <taxon>Eukaryota</taxon>
        <taxon>Fungi</taxon>
        <taxon>Dikarya</taxon>
        <taxon>Ascomycota</taxon>
        <taxon>Pezizomycotina</taxon>
        <taxon>Dothideomycetes</taxon>
        <taxon>Dothideomycetidae</taxon>
        <taxon>Dothideales</taxon>
        <taxon>Zalariaceae</taxon>
        <taxon>Zalaria</taxon>
    </lineage>
</organism>
<dbReference type="Proteomes" id="UP001320706">
    <property type="component" value="Unassembled WGS sequence"/>
</dbReference>
<accession>A0ACC3SJY8</accession>
<proteinExistence type="predicted"/>
<evidence type="ECO:0000313" key="1">
    <source>
        <dbReference type="EMBL" id="KAK8215434.1"/>
    </source>
</evidence>
<comment type="caution">
    <text evidence="1">The sequence shown here is derived from an EMBL/GenBank/DDBJ whole genome shotgun (WGS) entry which is preliminary data.</text>
</comment>
<name>A0ACC3SJY8_9PEZI</name>
<evidence type="ECO:0000313" key="2">
    <source>
        <dbReference type="Proteomes" id="UP001320706"/>
    </source>
</evidence>
<reference evidence="1" key="1">
    <citation type="submission" date="2024-02" db="EMBL/GenBank/DDBJ databases">
        <title>Metagenome Assembled Genome of Zalaria obscura JY119.</title>
        <authorList>
            <person name="Vighnesh L."/>
            <person name="Jagadeeshwari U."/>
            <person name="Venkata Ramana C."/>
            <person name="Sasikala C."/>
        </authorList>
    </citation>
    <scope>NUCLEOTIDE SEQUENCE</scope>
    <source>
        <strain evidence="1">JY119</strain>
    </source>
</reference>
<gene>
    <name evidence="1" type="ORF">M8818_002055</name>
</gene>
<sequence length="373" mass="41138">MAGGSSSMGRPTAQKSNQEFVNSLRDNFEASIEGASYSEVNGHDSAQPTPKPDSNNWISWSKDGKTLEVPALDFTGSSLQEEREAYDITVKLFYLPGVSHTRREAQTREAIELVLKELHMPSVDLLIASFPGIYFDEKGEDCPDKIKSRGPIEAEPEPLGTQIETYKILEKLHDEGLVKRLGVSEFGADRLEPFLRQTRILPSVDQINLRDCCSVPEPLLSLAKGKEIELLVHNDSLKPVVVSEPLLAIPPPPNFMSCLEKQLDEAVPDSCVAQSQATSGYRTCLDKISSRGGQSVARGSLAAALARPASSGAPRAFRAFLMDRYTLSKHRDIDRALVKHPCTAEKWIFLDSILSSSFCSLLLWYKQSRSNTG</sequence>
<dbReference type="EMBL" id="JAMKPW020000008">
    <property type="protein sequence ID" value="KAK8215434.1"/>
    <property type="molecule type" value="Genomic_DNA"/>
</dbReference>
<keyword evidence="2" id="KW-1185">Reference proteome</keyword>
<protein>
    <submittedName>
        <fullName evidence="1">Uncharacterized protein</fullName>
    </submittedName>
</protein>